<keyword evidence="2" id="KW-0472">Membrane</keyword>
<name>A0A367ZQI8_9BACT</name>
<feature type="compositionally biased region" description="Low complexity" evidence="1">
    <location>
        <begin position="152"/>
        <end position="163"/>
    </location>
</feature>
<sequence>MIVPSSGRLRSLLAVLILLVLGLAAGQPGAAQSAGFSIDATVDRTKVRFGESFQLLITVTQRLSGGGTERIGAPQVSQIPGFDIVGQRTSHNTMIINGIGQIQLQTAVELVPQKAGEFTIPALSMQGPDGKIYSTRPIPITVLPPAPDDEAPGLGEAEPAAGPGDQGEESRSGSRLANILVVALVILGSVIGAPILLTWLLNRNVKPSTRWQDEEPATITATTTGGPRRGAAETRAARPVPPIEDAQITRRESPPAAPASGAASAGSTGVAAAVSGSTPSRATGGGPRPSTPAPQAGPRVAAPPPLRDQVDFEREVTALQRLHPEADLEFYRSFFDLFRRAALGRSARLDPHMTPDEMVQSLLRTLPEPVGVRLRRLADDWEGVAFAHCRPARTWSTILEDALAVLAAIPSQE</sequence>
<feature type="region of interest" description="Disordered" evidence="1">
    <location>
        <begin position="142"/>
        <end position="171"/>
    </location>
</feature>
<reference evidence="3 4" key="1">
    <citation type="submission" date="2018-05" db="EMBL/GenBank/DDBJ databases">
        <title>A metagenomic window into the 2 km-deep terrestrial subsurface aquifer revealed taxonomically and functionally diverse microbial community comprising novel uncultured bacterial lineages.</title>
        <authorList>
            <person name="Kadnikov V.V."/>
            <person name="Mardanov A.V."/>
            <person name="Beletsky A.V."/>
            <person name="Banks D."/>
            <person name="Pimenov N.V."/>
            <person name="Frank Y.A."/>
            <person name="Karnachuk O.V."/>
            <person name="Ravin N.V."/>
        </authorList>
    </citation>
    <scope>NUCLEOTIDE SEQUENCE [LARGE SCALE GENOMIC DNA]</scope>
    <source>
        <strain evidence="3">BY5</strain>
    </source>
</reference>
<evidence type="ECO:0000313" key="4">
    <source>
        <dbReference type="Proteomes" id="UP000252355"/>
    </source>
</evidence>
<dbReference type="PANTHER" id="PTHR40940:SF2">
    <property type="entry name" value="BATD"/>
    <property type="match status" value="1"/>
</dbReference>
<organism evidence="3 4">
    <name type="scientific">Candidatus Ozemobacter sibiricus</name>
    <dbReference type="NCBI Taxonomy" id="2268124"/>
    <lineage>
        <taxon>Bacteria</taxon>
        <taxon>Candidatus Ozemobacteria</taxon>
        <taxon>Candidatus Ozemobacterales</taxon>
        <taxon>Candidatus Ozemobacteraceae</taxon>
        <taxon>Candidatus Ozemobacter</taxon>
    </lineage>
</organism>
<dbReference type="Proteomes" id="UP000252355">
    <property type="component" value="Unassembled WGS sequence"/>
</dbReference>
<comment type="caution">
    <text evidence="3">The sequence shown here is derived from an EMBL/GenBank/DDBJ whole genome shotgun (WGS) entry which is preliminary data.</text>
</comment>
<dbReference type="PANTHER" id="PTHR40940">
    <property type="entry name" value="PROTEIN BATD-RELATED"/>
    <property type="match status" value="1"/>
</dbReference>
<dbReference type="EMBL" id="QOQW01000006">
    <property type="protein sequence ID" value="RCK80414.1"/>
    <property type="molecule type" value="Genomic_DNA"/>
</dbReference>
<proteinExistence type="predicted"/>
<evidence type="ECO:0000256" key="1">
    <source>
        <dbReference type="SAM" id="MobiDB-lite"/>
    </source>
</evidence>
<dbReference type="Pfam" id="PF13584">
    <property type="entry name" value="BatD"/>
    <property type="match status" value="1"/>
</dbReference>
<keyword evidence="2" id="KW-1133">Transmembrane helix</keyword>
<gene>
    <name evidence="3" type="ORF">OZSIB_3160</name>
</gene>
<evidence type="ECO:0000313" key="3">
    <source>
        <dbReference type="EMBL" id="RCK80414.1"/>
    </source>
</evidence>
<protein>
    <submittedName>
        <fullName evidence="3">Uncharacterized protein</fullName>
    </submittedName>
</protein>
<feature type="region of interest" description="Disordered" evidence="1">
    <location>
        <begin position="209"/>
        <end position="305"/>
    </location>
</feature>
<accession>A0A367ZQI8</accession>
<feature type="compositionally biased region" description="Low complexity" evidence="1">
    <location>
        <begin position="258"/>
        <end position="278"/>
    </location>
</feature>
<keyword evidence="2" id="KW-0812">Transmembrane</keyword>
<feature type="transmembrane region" description="Helical" evidence="2">
    <location>
        <begin position="179"/>
        <end position="201"/>
    </location>
</feature>
<evidence type="ECO:0000256" key="2">
    <source>
        <dbReference type="SAM" id="Phobius"/>
    </source>
</evidence>
<feature type="compositionally biased region" description="Low complexity" evidence="1">
    <location>
        <begin position="217"/>
        <end position="226"/>
    </location>
</feature>
<dbReference type="InterPro" id="IPR025738">
    <property type="entry name" value="BatD"/>
</dbReference>
<dbReference type="AlphaFoldDB" id="A0A367ZQI8"/>